<keyword evidence="4 12" id="KW-0479">Metal-binding</keyword>
<dbReference type="InterPro" id="IPR038765">
    <property type="entry name" value="Papain-like_cys_pep_sf"/>
</dbReference>
<dbReference type="InterPro" id="IPR009060">
    <property type="entry name" value="UBA-like_sf"/>
</dbReference>
<feature type="binding site" evidence="12">
    <location>
        <position position="189"/>
    </location>
    <ligand>
        <name>Zn(2+)</name>
        <dbReference type="ChEBI" id="CHEBI:29105"/>
    </ligand>
</feature>
<dbReference type="GO" id="GO:0006508">
    <property type="term" value="P:proteolysis"/>
    <property type="evidence" value="ECO:0007669"/>
    <property type="project" value="UniProtKB-KW"/>
</dbReference>
<dbReference type="Pfam" id="PF17807">
    <property type="entry name" value="zf-UBP_var"/>
    <property type="match status" value="1"/>
</dbReference>
<feature type="active site" description="Proton acceptor" evidence="11">
    <location>
        <position position="719"/>
    </location>
</feature>
<dbReference type="CDD" id="cd14298">
    <property type="entry name" value="UBA2_scUBP14_like"/>
    <property type="match status" value="1"/>
</dbReference>
<dbReference type="GO" id="GO:0008270">
    <property type="term" value="F:zinc ion binding"/>
    <property type="evidence" value="ECO:0007669"/>
    <property type="project" value="UniProtKB-KW"/>
</dbReference>
<dbReference type="AlphaFoldDB" id="A0A8J2T5B1"/>
<evidence type="ECO:0000256" key="1">
    <source>
        <dbReference type="ARBA" id="ARBA00000707"/>
    </source>
</evidence>
<dbReference type="GO" id="GO:0016579">
    <property type="term" value="P:protein deubiquitination"/>
    <property type="evidence" value="ECO:0007669"/>
    <property type="project" value="InterPro"/>
</dbReference>
<evidence type="ECO:0000256" key="12">
    <source>
        <dbReference type="PIRSR" id="PIRSR016308-3"/>
    </source>
</evidence>
<dbReference type="CDD" id="cd02658">
    <property type="entry name" value="Peptidase_C19B"/>
    <property type="match status" value="1"/>
</dbReference>
<evidence type="ECO:0000256" key="5">
    <source>
        <dbReference type="ARBA" id="ARBA00022737"/>
    </source>
</evidence>
<dbReference type="PIRSF" id="PIRSF016308">
    <property type="entry name" value="UBP"/>
    <property type="match status" value="1"/>
</dbReference>
<evidence type="ECO:0000313" key="19">
    <source>
        <dbReference type="Proteomes" id="UP000019375"/>
    </source>
</evidence>
<dbReference type="PROSITE" id="PS50271">
    <property type="entry name" value="ZF_UBP"/>
    <property type="match status" value="1"/>
</dbReference>
<keyword evidence="3 14" id="KW-0645">Protease</keyword>
<dbReference type="Gene3D" id="1.10.8.10">
    <property type="entry name" value="DNA helicase RuvA subunit, C-terminal domain"/>
    <property type="match status" value="2"/>
</dbReference>
<dbReference type="EC" id="3.4.19.12" evidence="14"/>
<dbReference type="GO" id="GO:0005634">
    <property type="term" value="C:nucleus"/>
    <property type="evidence" value="ECO:0007669"/>
    <property type="project" value="TreeGrafter"/>
</dbReference>
<evidence type="ECO:0000256" key="8">
    <source>
        <dbReference type="ARBA" id="ARBA00022801"/>
    </source>
</evidence>
<dbReference type="Pfam" id="PF00443">
    <property type="entry name" value="UCH"/>
    <property type="match status" value="1"/>
</dbReference>
<dbReference type="SMART" id="SM00165">
    <property type="entry name" value="UBA"/>
    <property type="match status" value="2"/>
</dbReference>
<dbReference type="InterPro" id="IPR041432">
    <property type="entry name" value="UBP13_Znf-UBP_var"/>
</dbReference>
<evidence type="ECO:0000256" key="3">
    <source>
        <dbReference type="ARBA" id="ARBA00022670"/>
    </source>
</evidence>
<dbReference type="InterPro" id="IPR018200">
    <property type="entry name" value="USP_CS"/>
</dbReference>
<feature type="domain" description="UBA" evidence="15">
    <location>
        <begin position="563"/>
        <end position="614"/>
    </location>
</feature>
<proteinExistence type="inferred from homology"/>
<dbReference type="InterPro" id="IPR001394">
    <property type="entry name" value="Peptidase_C19_UCH"/>
</dbReference>
<dbReference type="SMART" id="SM00290">
    <property type="entry name" value="ZnF_UBP"/>
    <property type="match status" value="2"/>
</dbReference>
<evidence type="ECO:0000256" key="2">
    <source>
        <dbReference type="ARBA" id="ARBA00009085"/>
    </source>
</evidence>
<evidence type="ECO:0000256" key="11">
    <source>
        <dbReference type="PIRSR" id="PIRSR016308-1"/>
    </source>
</evidence>
<organism evidence="18 19">
    <name type="scientific">Zygosaccharomyces bailii (strain CLIB 213 / ATCC 58445 / CBS 680 / BCRC 21525 / NBRC 1098 / NCYC 1416 / NRRL Y-2227)</name>
    <dbReference type="NCBI Taxonomy" id="1333698"/>
    <lineage>
        <taxon>Eukaryota</taxon>
        <taxon>Fungi</taxon>
        <taxon>Dikarya</taxon>
        <taxon>Ascomycota</taxon>
        <taxon>Saccharomycotina</taxon>
        <taxon>Saccharomycetes</taxon>
        <taxon>Saccharomycetales</taxon>
        <taxon>Saccharomycetaceae</taxon>
        <taxon>Zygosaccharomyces</taxon>
    </lineage>
</organism>
<dbReference type="OrthoDB" id="361536at2759"/>
<feature type="domain" description="UBP-type" evidence="17">
    <location>
        <begin position="164"/>
        <end position="273"/>
    </location>
</feature>
<evidence type="ECO:0000256" key="7">
    <source>
        <dbReference type="ARBA" id="ARBA00022786"/>
    </source>
</evidence>
<dbReference type="PROSITE" id="PS00972">
    <property type="entry name" value="USP_1"/>
    <property type="match status" value="1"/>
</dbReference>
<dbReference type="EMBL" id="HG316455">
    <property type="protein sequence ID" value="CDF88263.1"/>
    <property type="molecule type" value="Genomic_DNA"/>
</dbReference>
<feature type="binding site" evidence="12">
    <location>
        <position position="218"/>
    </location>
    <ligand>
        <name>Zn(2+)</name>
        <dbReference type="ChEBI" id="CHEBI:29105"/>
    </ligand>
</feature>
<evidence type="ECO:0000259" key="17">
    <source>
        <dbReference type="PROSITE" id="PS50271"/>
    </source>
</evidence>
<evidence type="ECO:0000313" key="18">
    <source>
        <dbReference type="EMBL" id="CDF88263.1"/>
    </source>
</evidence>
<dbReference type="InterPro" id="IPR028889">
    <property type="entry name" value="USP"/>
</dbReference>
<evidence type="ECO:0000259" key="15">
    <source>
        <dbReference type="PROSITE" id="PS50030"/>
    </source>
</evidence>
<dbReference type="Gene3D" id="3.90.70.10">
    <property type="entry name" value="Cysteine proteinases"/>
    <property type="match status" value="2"/>
</dbReference>
<dbReference type="Pfam" id="PF02148">
    <property type="entry name" value="zf-UBP"/>
    <property type="match status" value="1"/>
</dbReference>
<keyword evidence="8 14" id="KW-0378">Hydrolase</keyword>
<evidence type="ECO:0000256" key="13">
    <source>
        <dbReference type="PROSITE-ProRule" id="PRU00502"/>
    </source>
</evidence>
<evidence type="ECO:0000256" key="9">
    <source>
        <dbReference type="ARBA" id="ARBA00022807"/>
    </source>
</evidence>
<keyword evidence="5" id="KW-0677">Repeat</keyword>
<dbReference type="Gene3D" id="3.30.40.10">
    <property type="entry name" value="Zinc/RING finger domain, C3HC4 (zinc finger)"/>
    <property type="match status" value="2"/>
</dbReference>
<keyword evidence="19" id="KW-1185">Reference proteome</keyword>
<comment type="similarity">
    <text evidence="2 14">Belongs to the peptidase C19 family.</text>
</comment>
<feature type="domain" description="USP" evidence="16">
    <location>
        <begin position="317"/>
        <end position="765"/>
    </location>
</feature>
<dbReference type="InterPro" id="IPR001607">
    <property type="entry name" value="Znf_UBP"/>
</dbReference>
<dbReference type="GO" id="GO:0004843">
    <property type="term" value="F:cysteine-type deubiquitinase activity"/>
    <property type="evidence" value="ECO:0007669"/>
    <property type="project" value="UniProtKB-UniRule"/>
</dbReference>
<dbReference type="PROSITE" id="PS50030">
    <property type="entry name" value="UBA"/>
    <property type="match status" value="2"/>
</dbReference>
<dbReference type="SUPFAM" id="SSF57850">
    <property type="entry name" value="RING/U-box"/>
    <property type="match status" value="2"/>
</dbReference>
<keyword evidence="9 14" id="KW-0788">Thiol protease</keyword>
<reference evidence="19" key="1">
    <citation type="journal article" date="2013" name="Genome Announc.">
        <title>Genome sequence of the food spoilage yeast Zygosaccharomyces bailii CLIB 213(T).</title>
        <authorList>
            <person name="Galeote V."/>
            <person name="Bigey F."/>
            <person name="Devillers H."/>
            <person name="Neuveglise C."/>
            <person name="Dequin S."/>
        </authorList>
    </citation>
    <scope>NUCLEOTIDE SEQUENCE [LARGE SCALE GENOMIC DNA]</scope>
    <source>
        <strain evidence="19">CLIB 213 / ATCC 58445 / CBS 680 / CCRC 21525 / NBRC 1098 / NCYC 1416 / NRRL Y-2227</strain>
    </source>
</reference>
<dbReference type="SUPFAM" id="SSF54001">
    <property type="entry name" value="Cysteine proteinases"/>
    <property type="match status" value="1"/>
</dbReference>
<keyword evidence="6 13" id="KW-0863">Zinc-finger</keyword>
<feature type="domain" description="UBA" evidence="15">
    <location>
        <begin position="635"/>
        <end position="675"/>
    </location>
</feature>
<keyword evidence="7 14" id="KW-0833">Ubl conjugation pathway</keyword>
<dbReference type="GO" id="GO:0005829">
    <property type="term" value="C:cytosol"/>
    <property type="evidence" value="ECO:0007669"/>
    <property type="project" value="TreeGrafter"/>
</dbReference>
<dbReference type="PANTHER" id="PTHR24006">
    <property type="entry name" value="UBIQUITIN CARBOXYL-TERMINAL HYDROLASE"/>
    <property type="match status" value="1"/>
</dbReference>
<name>A0A8J2T5B1_ZYGB2</name>
<evidence type="ECO:0000256" key="10">
    <source>
        <dbReference type="ARBA" id="ARBA00022833"/>
    </source>
</evidence>
<protein>
    <recommendedName>
        <fullName evidence="14">Ubiquitin carboxyl-terminal hydrolase</fullName>
        <ecNumber evidence="14">3.4.19.12</ecNumber>
    </recommendedName>
</protein>
<comment type="catalytic activity">
    <reaction evidence="1 14">
        <text>Thiol-dependent hydrolysis of ester, thioester, amide, peptide and isopeptide bonds formed by the C-terminal Gly of ubiquitin (a 76-residue protein attached to proteins as an intracellular targeting signal).</text>
        <dbReference type="EC" id="3.4.19.12"/>
    </reaction>
</comment>
<feature type="active site" description="Nucleophile" evidence="11">
    <location>
        <position position="326"/>
    </location>
</feature>
<evidence type="ECO:0000256" key="4">
    <source>
        <dbReference type="ARBA" id="ARBA00022723"/>
    </source>
</evidence>
<sequence length="765" mass="85179">MAAMLESISIPPVIAKEECIYCFQSPYNDVAVSDTPQNSLNICLSCFQAVCNRHAALHYQVAINSGSGHVDYLNIAKVKRPEDEEENKKNKKIKLHVVEKSEDEIYQTLWALGRLENASLKFHALYTSKDANLPDAVISKVNQILHSKSQEMVDQTSSWELTIRPCPHVQNFAPGTPDKQAAASACTDCGLSENLWLCLQCGNVGCGRNQVGVEGHSHALKHFEANPSHSIAVKLGSLSQTTSDLYCYSCDDETKFEDERPFVAALSSYGINLQDKLASEKTLVELQVEQNMNWDFQMTDSDGNDLLKLPAGRDYGCGLINLGNSCYLNSVLQCLFNGGARNWSLEGLGKEFPLDVVYPSNNLKCQLIKLNNAMRVEPQMYSHGIRPGSFKKCVGQSHEEFSSGRQQDAMEFLGFLVDTLDKKLFKDSSPNDLFKFSLEDRLQCNKCGGVKYSYEPAEALQLPMPQNDDPQDLMQVMSQYFNGESIEFRCPHCKEPVVANKKPAFHTYPDTLVVNPARIRPVNWIPVKTSNELSLPGLEDSRDVLDVSQFSSNGFDPELEQLLPDEDAGSEFIPNATSSAQLAEMGFQPHAIARALHATGNENTETAMNWLFQHVDDADLNEPFTPPADANSKMQVDSEALANMVAMGLNQKLCHKALILNKGDVNCSVEWVFNNMDDDGELSTEPPQKASKSYGHSAPAPYELTGIVCHKGNSVHSGHYVAFIRHLVDGQRKWVLYNDEKIVVAIPQNFTEMRKNGYIYLYSRI</sequence>
<feature type="binding site" evidence="12">
    <location>
        <position position="206"/>
    </location>
    <ligand>
        <name>Zn(2+)</name>
        <dbReference type="ChEBI" id="CHEBI:29105"/>
    </ligand>
</feature>
<dbReference type="InterPro" id="IPR013083">
    <property type="entry name" value="Znf_RING/FYVE/PHD"/>
</dbReference>
<dbReference type="PROSITE" id="PS00973">
    <property type="entry name" value="USP_2"/>
    <property type="match status" value="1"/>
</dbReference>
<accession>A0A8J2T5B1</accession>
<dbReference type="FunFam" id="1.10.8.10:FF:000086">
    <property type="entry name" value="Ubiquitin carboxyl-terminal hydrolase"/>
    <property type="match status" value="1"/>
</dbReference>
<gene>
    <name evidence="18" type="ORF">BN860_05952g</name>
</gene>
<evidence type="ECO:0000256" key="14">
    <source>
        <dbReference type="RuleBase" id="RU366025"/>
    </source>
</evidence>
<dbReference type="PROSITE" id="PS50235">
    <property type="entry name" value="USP_3"/>
    <property type="match status" value="1"/>
</dbReference>
<dbReference type="SUPFAM" id="SSF46934">
    <property type="entry name" value="UBA-like"/>
    <property type="match status" value="1"/>
</dbReference>
<evidence type="ECO:0000259" key="16">
    <source>
        <dbReference type="PROSITE" id="PS50235"/>
    </source>
</evidence>
<dbReference type="InterPro" id="IPR050164">
    <property type="entry name" value="Peptidase_C19"/>
</dbReference>
<evidence type="ECO:0000256" key="6">
    <source>
        <dbReference type="ARBA" id="ARBA00022771"/>
    </source>
</evidence>
<dbReference type="Pfam" id="PF00627">
    <property type="entry name" value="UBA"/>
    <property type="match status" value="1"/>
</dbReference>
<feature type="binding site" evidence="12">
    <location>
        <position position="186"/>
    </location>
    <ligand>
        <name>Zn(2+)</name>
        <dbReference type="ChEBI" id="CHEBI:29105"/>
    </ligand>
</feature>
<keyword evidence="10 12" id="KW-0862">Zinc</keyword>
<dbReference type="InterPro" id="IPR015940">
    <property type="entry name" value="UBA"/>
</dbReference>
<dbReference type="InterPro" id="IPR033864">
    <property type="entry name" value="UBA2_scUBP14-like"/>
</dbReference>
<dbReference type="InterPro" id="IPR016652">
    <property type="entry name" value="Ubiquitinyl_hydrolase"/>
</dbReference>
<dbReference type="PANTHER" id="PTHR24006:SF664">
    <property type="entry name" value="UBIQUITIN CARBOXYL-TERMINAL HYDROLASE"/>
    <property type="match status" value="1"/>
</dbReference>
<dbReference type="Proteomes" id="UP000019375">
    <property type="component" value="Unassembled WGS sequence"/>
</dbReference>